<accession>A0A1H4GPM7</accession>
<organism evidence="1 2">
    <name type="scientific">Thalassobacillus cyri</name>
    <dbReference type="NCBI Taxonomy" id="571932"/>
    <lineage>
        <taxon>Bacteria</taxon>
        <taxon>Bacillati</taxon>
        <taxon>Bacillota</taxon>
        <taxon>Bacilli</taxon>
        <taxon>Bacillales</taxon>
        <taxon>Bacillaceae</taxon>
        <taxon>Thalassobacillus</taxon>
    </lineage>
</organism>
<dbReference type="EMBL" id="FNQR01000017">
    <property type="protein sequence ID" value="SEB11533.1"/>
    <property type="molecule type" value="Genomic_DNA"/>
</dbReference>
<dbReference type="OrthoDB" id="2989868at2"/>
<sequence length="67" mass="7970">MRVQCVICDEINSIDSNCLQAKRLRNRRLTTYMCPSCHQRIGEKTKKRLATGDFRVYKERKSEQYLS</sequence>
<dbReference type="Pfam" id="PF09963">
    <property type="entry name" value="DUF2197"/>
    <property type="match status" value="1"/>
</dbReference>
<dbReference type="STRING" id="571932.SAMN05421743_11778"/>
<protein>
    <submittedName>
        <fullName evidence="1">Uncharacterized protein YlaI</fullName>
    </submittedName>
</protein>
<keyword evidence="2" id="KW-1185">Reference proteome</keyword>
<name>A0A1H4GPM7_9BACI</name>
<proteinExistence type="predicted"/>
<dbReference type="AlphaFoldDB" id="A0A1H4GPM7"/>
<dbReference type="Proteomes" id="UP000198584">
    <property type="component" value="Unassembled WGS sequence"/>
</dbReference>
<evidence type="ECO:0000313" key="2">
    <source>
        <dbReference type="Proteomes" id="UP000198584"/>
    </source>
</evidence>
<dbReference type="InterPro" id="IPR019241">
    <property type="entry name" value="DUF2197"/>
</dbReference>
<reference evidence="1 2" key="1">
    <citation type="submission" date="2016-10" db="EMBL/GenBank/DDBJ databases">
        <authorList>
            <person name="de Groot N.N."/>
        </authorList>
    </citation>
    <scope>NUCLEOTIDE SEQUENCE [LARGE SCALE GENOMIC DNA]</scope>
    <source>
        <strain evidence="1 2">CCM7597</strain>
    </source>
</reference>
<evidence type="ECO:0000313" key="1">
    <source>
        <dbReference type="EMBL" id="SEB11533.1"/>
    </source>
</evidence>
<gene>
    <name evidence="1" type="ORF">SAMN05421743_11778</name>
</gene>